<dbReference type="Proteomes" id="UP000825729">
    <property type="component" value="Unassembled WGS sequence"/>
</dbReference>
<protein>
    <submittedName>
        <fullName evidence="8 10">SPATULA</fullName>
    </submittedName>
</protein>
<dbReference type="SMART" id="SM00353">
    <property type="entry name" value="HLH"/>
    <property type="match status" value="1"/>
</dbReference>
<sequence length="370" mass="40197">MYGKICSPSTPPPESANEGDDMSLFLRHLLSSLASCGGKGKAKEVSTSDRHFKTLGDDFCRNGPASAAAESSLPILSSMGLDGYNPTAVKIIKGDSVELDEFEYESEVGEGTEPAEGPCKLTQPRTGLKRSRAAEVHNLSEKRRRSRINEKMKALQNLIPNSNKTDKASMLDEAIEYLKQLQLQVQMLSMRNGLMFLPGTIQTLQMSQMRIGDAPLHMNSMGMGMLPTNVDSDVKAPFGLSNQSTSSHQVISVPNVINVPNTETSLGLDLPPTHQGSFQMATADRELDAENILSQSQSAIKQSTANPSDEHSAHSGKGHFLEACQLPPRNSQDILPKGVLDNDIFLQHLQSLHAGRNLPCDDVKSEALKF</sequence>
<reference evidence="8" key="1">
    <citation type="journal article" date="2017" name="Evodevo">
        <title>Evolution of the SPATULA/ALCATRAZ gene lineage and expression analyses in the basal eudicot, Bocconia frutescens L. (Papaveraceae).</title>
        <authorList>
            <person name="Zumajo-Cardona C."/>
            <person name="Ambrose B.A."/>
            <person name="Pabon-Mora N."/>
        </authorList>
    </citation>
    <scope>NUCLEOTIDE SEQUENCE</scope>
    <source>
        <tissue evidence="8">Floral buds and fruits</tissue>
    </source>
</reference>
<keyword evidence="4" id="KW-0804">Transcription</keyword>
<comment type="subcellular location">
    <subcellularLocation>
        <location evidence="1">Nucleus</location>
    </subcellularLocation>
</comment>
<gene>
    <name evidence="8" type="primary">SPT</name>
    <name evidence="9" type="ORF">H6P81_020033</name>
</gene>
<reference evidence="9 11" key="4">
    <citation type="submission" date="2021-07" db="EMBL/GenBank/DDBJ databases">
        <title>The Aristolochia fimbriata genome: insights into angiosperm evolution, floral development and chemical biosynthesis.</title>
        <authorList>
            <person name="Jiao Y."/>
        </authorList>
    </citation>
    <scope>NUCLEOTIDE SEQUENCE [LARGE SCALE GENOMIC DNA]</scope>
    <source>
        <strain evidence="9">IBCAS-2021</strain>
        <tissue evidence="9">Leaf</tissue>
    </source>
</reference>
<feature type="compositionally biased region" description="Polar residues" evidence="6">
    <location>
        <begin position="297"/>
        <end position="307"/>
    </location>
</feature>
<evidence type="ECO:0000259" key="7">
    <source>
        <dbReference type="PROSITE" id="PS50888"/>
    </source>
</evidence>
<evidence type="ECO:0000256" key="1">
    <source>
        <dbReference type="ARBA" id="ARBA00004123"/>
    </source>
</evidence>
<dbReference type="PANTHER" id="PTHR45855:SF6">
    <property type="entry name" value="TRANSCRIPTION FACTOR ALC"/>
    <property type="match status" value="1"/>
</dbReference>
<dbReference type="AlphaFoldDB" id="A0A1V0JHX3"/>
<organism evidence="8">
    <name type="scientific">Aristolochia fimbriata</name>
    <name type="common">White veined hardy Dutchman's pipe vine</name>
    <dbReference type="NCBI Taxonomy" id="158543"/>
    <lineage>
        <taxon>Eukaryota</taxon>
        <taxon>Viridiplantae</taxon>
        <taxon>Streptophyta</taxon>
        <taxon>Embryophyta</taxon>
        <taxon>Tracheophyta</taxon>
        <taxon>Spermatophyta</taxon>
        <taxon>Magnoliopsida</taxon>
        <taxon>Magnoliidae</taxon>
        <taxon>Piperales</taxon>
        <taxon>Aristolochiaceae</taxon>
        <taxon>Aristolochia</taxon>
    </lineage>
</organism>
<dbReference type="GO" id="GO:0005634">
    <property type="term" value="C:nucleus"/>
    <property type="evidence" value="ECO:0007669"/>
    <property type="project" value="UniProtKB-SubCell"/>
</dbReference>
<keyword evidence="11" id="KW-1185">Reference proteome</keyword>
<reference evidence="10" key="2">
    <citation type="submission" date="2019-11" db="EMBL/GenBank/DDBJ databases">
        <authorList>
            <person name="Perez Mesa P."/>
            <person name="Ortiz Ramirez C.I."/>
            <person name="Gonzalez F."/>
            <person name="Ferrandiz C."/>
            <person name="Pabon Mora N."/>
        </authorList>
    </citation>
    <scope>NUCLEOTIDE SEQUENCE</scope>
</reference>
<dbReference type="InterPro" id="IPR036638">
    <property type="entry name" value="HLH_DNA-bd_sf"/>
</dbReference>
<evidence type="ECO:0000256" key="4">
    <source>
        <dbReference type="ARBA" id="ARBA00023163"/>
    </source>
</evidence>
<name>A0A1V0JHX3_ARIFI</name>
<dbReference type="GO" id="GO:0003677">
    <property type="term" value="F:DNA binding"/>
    <property type="evidence" value="ECO:0007669"/>
    <property type="project" value="UniProtKB-KW"/>
</dbReference>
<dbReference type="Gene3D" id="4.10.280.10">
    <property type="entry name" value="Helix-loop-helix DNA-binding domain"/>
    <property type="match status" value="1"/>
</dbReference>
<dbReference type="InterPro" id="IPR011598">
    <property type="entry name" value="bHLH_dom"/>
</dbReference>
<evidence type="ECO:0000313" key="9">
    <source>
        <dbReference type="EMBL" id="KAG9439868.1"/>
    </source>
</evidence>
<dbReference type="GO" id="GO:0046983">
    <property type="term" value="F:protein dimerization activity"/>
    <property type="evidence" value="ECO:0007669"/>
    <property type="project" value="InterPro"/>
</dbReference>
<dbReference type="SUPFAM" id="SSF47459">
    <property type="entry name" value="HLH, helix-loop-helix DNA-binding domain"/>
    <property type="match status" value="1"/>
</dbReference>
<evidence type="ECO:0000313" key="10">
    <source>
        <dbReference type="EMBL" id="QKK36198.1"/>
    </source>
</evidence>
<proteinExistence type="evidence at transcript level"/>
<dbReference type="EMBL" id="MN709134">
    <property type="protein sequence ID" value="QKK36198.1"/>
    <property type="molecule type" value="mRNA"/>
</dbReference>
<evidence type="ECO:0000313" key="8">
    <source>
        <dbReference type="EMBL" id="ARD08895.1"/>
    </source>
</evidence>
<dbReference type="Pfam" id="PF00010">
    <property type="entry name" value="HLH"/>
    <property type="match status" value="1"/>
</dbReference>
<dbReference type="EMBL" id="KY421362">
    <property type="protein sequence ID" value="ARD08895.1"/>
    <property type="molecule type" value="mRNA"/>
</dbReference>
<evidence type="ECO:0000256" key="5">
    <source>
        <dbReference type="ARBA" id="ARBA00023242"/>
    </source>
</evidence>
<feature type="region of interest" description="Disordered" evidence="6">
    <location>
        <begin position="107"/>
        <end position="128"/>
    </location>
</feature>
<feature type="region of interest" description="Disordered" evidence="6">
    <location>
        <begin position="1"/>
        <end position="21"/>
    </location>
</feature>
<dbReference type="InterPro" id="IPR047265">
    <property type="entry name" value="PIF1-like_bHLH"/>
</dbReference>
<dbReference type="FunFam" id="4.10.280.10:FF:000004">
    <property type="entry name" value="Basic helix-loop-helix transcription factor"/>
    <property type="match status" value="1"/>
</dbReference>
<feature type="non-terminal residue" evidence="8">
    <location>
        <position position="1"/>
    </location>
</feature>
<accession>A0A1V0JHX3</accession>
<dbReference type="CDD" id="cd11445">
    <property type="entry name" value="bHLH_AtPIF_like"/>
    <property type="match status" value="1"/>
</dbReference>
<feature type="region of interest" description="Disordered" evidence="6">
    <location>
        <begin position="297"/>
        <end position="316"/>
    </location>
</feature>
<keyword evidence="5" id="KW-0539">Nucleus</keyword>
<evidence type="ECO:0000256" key="3">
    <source>
        <dbReference type="ARBA" id="ARBA00023125"/>
    </source>
</evidence>
<evidence type="ECO:0000256" key="6">
    <source>
        <dbReference type="SAM" id="MobiDB-lite"/>
    </source>
</evidence>
<evidence type="ECO:0000313" key="11">
    <source>
        <dbReference type="Proteomes" id="UP000825729"/>
    </source>
</evidence>
<feature type="domain" description="BHLH" evidence="7">
    <location>
        <begin position="132"/>
        <end position="181"/>
    </location>
</feature>
<reference evidence="10" key="3">
    <citation type="journal article" date="2020" name="Evodevo">
        <title>Expression of gynoecium patterning transcription factors in Aristolochia fimbriata (Aristolochiaceae) and their contribution to gynostemium development.</title>
        <authorList>
            <person name="Perez-Mesa P."/>
            <person name="Ortiz-Ramirez C.I."/>
            <person name="Gonzalez F."/>
            <person name="Ferrandiz C."/>
            <person name="Pabon-Mora N."/>
        </authorList>
    </citation>
    <scope>NUCLEOTIDE SEQUENCE</scope>
</reference>
<dbReference type="PANTHER" id="PTHR45855">
    <property type="entry name" value="TRANSCRIPTION FACTOR PIF1-RELATED"/>
    <property type="match status" value="1"/>
</dbReference>
<dbReference type="PROSITE" id="PS50888">
    <property type="entry name" value="BHLH"/>
    <property type="match status" value="1"/>
</dbReference>
<evidence type="ECO:0000256" key="2">
    <source>
        <dbReference type="ARBA" id="ARBA00023015"/>
    </source>
</evidence>
<dbReference type="OrthoDB" id="690068at2759"/>
<keyword evidence="2" id="KW-0805">Transcription regulation</keyword>
<keyword evidence="3" id="KW-0238">DNA-binding</keyword>
<dbReference type="InterPro" id="IPR031066">
    <property type="entry name" value="bHLH_ALC-like_plant"/>
</dbReference>
<dbReference type="EMBL" id="JAINDJ010000008">
    <property type="protein sequence ID" value="KAG9439868.1"/>
    <property type="molecule type" value="Genomic_DNA"/>
</dbReference>